<keyword evidence="2" id="KW-1185">Reference proteome</keyword>
<evidence type="ECO:0000313" key="1">
    <source>
        <dbReference type="EMBL" id="GAA3909353.1"/>
    </source>
</evidence>
<dbReference type="EMBL" id="BAAAZA010000084">
    <property type="protein sequence ID" value="GAA3909353.1"/>
    <property type="molecule type" value="Genomic_DNA"/>
</dbReference>
<reference evidence="2" key="1">
    <citation type="journal article" date="2019" name="Int. J. Syst. Evol. Microbiol.">
        <title>The Global Catalogue of Microorganisms (GCM) 10K type strain sequencing project: providing services to taxonomists for standard genome sequencing and annotation.</title>
        <authorList>
            <consortium name="The Broad Institute Genomics Platform"/>
            <consortium name="The Broad Institute Genome Sequencing Center for Infectious Disease"/>
            <person name="Wu L."/>
            <person name="Ma J."/>
        </authorList>
    </citation>
    <scope>NUCLEOTIDE SEQUENCE [LARGE SCALE GENOMIC DNA]</scope>
    <source>
        <strain evidence="2">JCM 16578</strain>
    </source>
</reference>
<proteinExistence type="predicted"/>
<protein>
    <recommendedName>
        <fullName evidence="3">PPM-type phosphatase domain-containing protein</fullName>
    </recommendedName>
</protein>
<accession>A0ABP7LV90</accession>
<gene>
    <name evidence="1" type="ORF">GCM10022207_93570</name>
</gene>
<evidence type="ECO:0000313" key="2">
    <source>
        <dbReference type="Proteomes" id="UP001501563"/>
    </source>
</evidence>
<evidence type="ECO:0008006" key="3">
    <source>
        <dbReference type="Google" id="ProtNLM"/>
    </source>
</evidence>
<comment type="caution">
    <text evidence="1">The sequence shown here is derived from an EMBL/GenBank/DDBJ whole genome shotgun (WGS) entry which is preliminary data.</text>
</comment>
<sequence length="47" mass="5247">MQYAGLWDVDSPSRLLEQLHRDLVDYSRGRLDDDIAAIAIRASATTA</sequence>
<organism evidence="1 2">
    <name type="scientific">Streptomyces lannensis</name>
    <dbReference type="NCBI Taxonomy" id="766498"/>
    <lineage>
        <taxon>Bacteria</taxon>
        <taxon>Bacillati</taxon>
        <taxon>Actinomycetota</taxon>
        <taxon>Actinomycetes</taxon>
        <taxon>Kitasatosporales</taxon>
        <taxon>Streptomycetaceae</taxon>
        <taxon>Streptomyces</taxon>
    </lineage>
</organism>
<dbReference type="Proteomes" id="UP001501563">
    <property type="component" value="Unassembled WGS sequence"/>
</dbReference>
<name>A0ABP7LV90_9ACTN</name>